<dbReference type="Proteomes" id="UP000331127">
    <property type="component" value="Unassembled WGS sequence"/>
</dbReference>
<evidence type="ECO:0000313" key="2">
    <source>
        <dbReference type="Proteomes" id="UP000331127"/>
    </source>
</evidence>
<organism evidence="1 2">
    <name type="scientific">Acrocarpospora macrocephala</name>
    <dbReference type="NCBI Taxonomy" id="150177"/>
    <lineage>
        <taxon>Bacteria</taxon>
        <taxon>Bacillati</taxon>
        <taxon>Actinomycetota</taxon>
        <taxon>Actinomycetes</taxon>
        <taxon>Streptosporangiales</taxon>
        <taxon>Streptosporangiaceae</taxon>
        <taxon>Acrocarpospora</taxon>
    </lineage>
</organism>
<comment type="caution">
    <text evidence="1">The sequence shown here is derived from an EMBL/GenBank/DDBJ whole genome shotgun (WGS) entry which is preliminary data.</text>
</comment>
<sequence>MAVSDDPPPPTPEGAAGWPEFTEKLRELHAWCGRPKYATLSKNSGLAPSAISNLIGRNPLSRPPEAATLRFVEACLTHGGRSPKTIQDQTRRWHAAWSALANQETAPAPAPRPVRQRQRQPIGVVVVAVAFGLAGSLWGLTRSSAEVPFVNTAAPPGDAVPRCAPTATTITDARQGQTWSGLYECPNTPGADVYEFPRAGVIVGQLESNPSWFVCWAKGERHQGGNDIWYYTQGDHSAGKRELEAWGYVPGFMLDTELDPDPGLTRQCGFIEGVRGESSAGAQRVVGRRQ</sequence>
<proteinExistence type="predicted"/>
<dbReference type="RefSeq" id="WP_155359251.1">
    <property type="nucleotide sequence ID" value="NZ_BAAAHL010000067.1"/>
</dbReference>
<evidence type="ECO:0000313" key="1">
    <source>
        <dbReference type="EMBL" id="GES14053.1"/>
    </source>
</evidence>
<dbReference type="AlphaFoldDB" id="A0A5M3X5C5"/>
<accession>A0A5M3X5C5</accession>
<dbReference type="EMBL" id="BLAE01000053">
    <property type="protein sequence ID" value="GES14053.1"/>
    <property type="molecule type" value="Genomic_DNA"/>
</dbReference>
<keyword evidence="2" id="KW-1185">Reference proteome</keyword>
<protein>
    <submittedName>
        <fullName evidence="1">Uncharacterized protein</fullName>
    </submittedName>
</protein>
<dbReference type="OrthoDB" id="3479263at2"/>
<name>A0A5M3X5C5_9ACTN</name>
<reference evidence="1 2" key="1">
    <citation type="submission" date="2019-10" db="EMBL/GenBank/DDBJ databases">
        <title>Whole genome shotgun sequence of Acrocarpospora macrocephala NBRC 16266.</title>
        <authorList>
            <person name="Ichikawa N."/>
            <person name="Kimura A."/>
            <person name="Kitahashi Y."/>
            <person name="Komaki H."/>
            <person name="Oguchi A."/>
        </authorList>
    </citation>
    <scope>NUCLEOTIDE SEQUENCE [LARGE SCALE GENOMIC DNA]</scope>
    <source>
        <strain evidence="1 2">NBRC 16266</strain>
    </source>
</reference>
<gene>
    <name evidence="1" type="ORF">Amac_076500</name>
</gene>